<name>A0A182KII7_9DIPT</name>
<keyword evidence="1" id="KW-1133">Transmembrane helix</keyword>
<reference evidence="2" key="2">
    <citation type="submission" date="2020-05" db="UniProtKB">
        <authorList>
            <consortium name="EnsemblMetazoa"/>
        </authorList>
    </citation>
    <scope>IDENTIFICATION</scope>
    <source>
        <strain evidence="2">ACHKN1017</strain>
    </source>
</reference>
<dbReference type="EnsemblMetazoa" id="ACHR014263-RA">
    <property type="protein sequence ID" value="ACHR014263-PA"/>
    <property type="gene ID" value="ACHR014263"/>
</dbReference>
<protein>
    <submittedName>
        <fullName evidence="2">Uncharacterized protein</fullName>
    </submittedName>
</protein>
<feature type="transmembrane region" description="Helical" evidence="1">
    <location>
        <begin position="68"/>
        <end position="89"/>
    </location>
</feature>
<keyword evidence="1" id="KW-0812">Transmembrane</keyword>
<reference evidence="3" key="1">
    <citation type="submission" date="2013-03" db="EMBL/GenBank/DDBJ databases">
        <title>The Genome Sequence of Anopheles christyi ACHKN1017.</title>
        <authorList>
            <consortium name="The Broad Institute Genomics Platform"/>
            <person name="Neafsey D.E."/>
            <person name="Besansky N."/>
            <person name="Walker B."/>
            <person name="Young S.K."/>
            <person name="Zeng Q."/>
            <person name="Gargeya S."/>
            <person name="Fitzgerald M."/>
            <person name="Haas B."/>
            <person name="Abouelleil A."/>
            <person name="Allen A.W."/>
            <person name="Alvarado L."/>
            <person name="Arachchi H.M."/>
            <person name="Berlin A.M."/>
            <person name="Chapman S.B."/>
            <person name="Gainer-Dewar J."/>
            <person name="Goldberg J."/>
            <person name="Griggs A."/>
            <person name="Gujja S."/>
            <person name="Hansen M."/>
            <person name="Howarth C."/>
            <person name="Imamovic A."/>
            <person name="Ireland A."/>
            <person name="Larimer J."/>
            <person name="McCowan C."/>
            <person name="Murphy C."/>
            <person name="Pearson M."/>
            <person name="Poon T.W."/>
            <person name="Priest M."/>
            <person name="Roberts A."/>
            <person name="Saif S."/>
            <person name="Shea T."/>
            <person name="Sisk P."/>
            <person name="Sykes S."/>
            <person name="Wortman J."/>
            <person name="Nusbaum C."/>
            <person name="Birren B."/>
        </authorList>
    </citation>
    <scope>NUCLEOTIDE SEQUENCE [LARGE SCALE GENOMIC DNA]</scope>
    <source>
        <strain evidence="3">ACHKN1017</strain>
    </source>
</reference>
<evidence type="ECO:0000256" key="1">
    <source>
        <dbReference type="SAM" id="Phobius"/>
    </source>
</evidence>
<evidence type="ECO:0000313" key="3">
    <source>
        <dbReference type="Proteomes" id="UP000075881"/>
    </source>
</evidence>
<evidence type="ECO:0000313" key="2">
    <source>
        <dbReference type="EnsemblMetazoa" id="ACHR014263-PA"/>
    </source>
</evidence>
<proteinExistence type="predicted"/>
<keyword evidence="1" id="KW-0472">Membrane</keyword>
<organism evidence="2 3">
    <name type="scientific">Anopheles christyi</name>
    <dbReference type="NCBI Taxonomy" id="43041"/>
    <lineage>
        <taxon>Eukaryota</taxon>
        <taxon>Metazoa</taxon>
        <taxon>Ecdysozoa</taxon>
        <taxon>Arthropoda</taxon>
        <taxon>Hexapoda</taxon>
        <taxon>Insecta</taxon>
        <taxon>Pterygota</taxon>
        <taxon>Neoptera</taxon>
        <taxon>Endopterygota</taxon>
        <taxon>Diptera</taxon>
        <taxon>Nematocera</taxon>
        <taxon>Culicoidea</taxon>
        <taxon>Culicidae</taxon>
        <taxon>Anophelinae</taxon>
        <taxon>Anopheles</taxon>
    </lineage>
</organism>
<dbReference type="AlphaFoldDB" id="A0A182KII7"/>
<sequence length="212" mass="25491">MHARPVTVTLTGRRRWTGGPTVRSLVLKVLLQVVKRLWRTTLGRRLLGLALPRMVRGLMMRLMVRLMMWWWLMVLRVLLLLLGRLRMYASSAWRTRRHSLDLPRSTGTTGCRWSALSLLRLLYMIIYMTRTGSTRPGLSMWWSPGAWRLMWILVRRVLRVRWRWSTGTHVIRHTMLPRIAPRWWMWWLRTSTSGRSLRRLCTGRWRWSRYGG</sequence>
<keyword evidence="3" id="KW-1185">Reference proteome</keyword>
<dbReference type="VEuPathDB" id="VectorBase:ACHR014263"/>
<dbReference type="Proteomes" id="UP000075881">
    <property type="component" value="Unassembled WGS sequence"/>
</dbReference>
<accession>A0A182KII7</accession>